<dbReference type="RefSeq" id="WP_062444834.1">
    <property type="nucleotide sequence ID" value="NZ_BMCJ01000001.1"/>
</dbReference>
<evidence type="ECO:0000313" key="2">
    <source>
        <dbReference type="Proteomes" id="UP000619534"/>
    </source>
</evidence>
<evidence type="ECO:0000313" key="1">
    <source>
        <dbReference type="EMBL" id="GGC76579.1"/>
    </source>
</evidence>
<sequence>MSGYFNFQEIESRLSKKKNENGLSSHEHGKVKYAFPFTSHRTKVINEGVNEIIGELVRIMNNVSKPEFKYKGDYTYSDYTLINNVIEKVSFPDEEHHDILADFLEDYLFKNNKELKPLHLYLFNYIETTNKNKNEKEKFARFIFDLFFYQKTELTSLFSSKETDNLLTELIINGLPELETQPIKNQIRHTRYSNVLPFISDIFFKDFLFLSKQKEYFITHFFKIIHYYMFQYVLQFLKSAQKFGNEKDVDEMDPFHFTLDWETGVGGYREAVHDYQFIKTNAINLFVHFHAMSHLSHNHELHNPSDELKSYSKIIQELEKLNPEETQKEKEKLRNWIMTYSNLINTDVPPELKNELEFKELFKVLFNQLQIGMSNDVRKNFGEHIDRLGKGRFLKGRGKHGYLLSLKQDEFLMLSAVAVGDKKIPLKTFFKELKRRGILFDHYSKREAVKLLEQQNYIEKKSDSGDAQYVKPIL</sequence>
<dbReference type="NCBIfam" id="TIGR03236">
    <property type="entry name" value="dnd_assoc_1"/>
    <property type="match status" value="1"/>
</dbReference>
<dbReference type="InterPro" id="IPR017645">
    <property type="entry name" value="Dnd_assoc_1"/>
</dbReference>
<dbReference type="EMBL" id="BMCJ01000001">
    <property type="protein sequence ID" value="GGC76579.1"/>
    <property type="molecule type" value="Genomic_DNA"/>
</dbReference>
<name>A0ABQ1NGK6_9BACI</name>
<evidence type="ECO:0008006" key="3">
    <source>
        <dbReference type="Google" id="ProtNLM"/>
    </source>
</evidence>
<dbReference type="Proteomes" id="UP000619534">
    <property type="component" value="Unassembled WGS sequence"/>
</dbReference>
<keyword evidence="2" id="KW-1185">Reference proteome</keyword>
<accession>A0ABQ1NGK6</accession>
<reference evidence="2" key="1">
    <citation type="journal article" date="2019" name="Int. J. Syst. Evol. Microbiol.">
        <title>The Global Catalogue of Microorganisms (GCM) 10K type strain sequencing project: providing services to taxonomists for standard genome sequencing and annotation.</title>
        <authorList>
            <consortium name="The Broad Institute Genomics Platform"/>
            <consortium name="The Broad Institute Genome Sequencing Center for Infectious Disease"/>
            <person name="Wu L."/>
            <person name="Ma J."/>
        </authorList>
    </citation>
    <scope>NUCLEOTIDE SEQUENCE [LARGE SCALE GENOMIC DNA]</scope>
    <source>
        <strain evidence="2">CCM 7282</strain>
    </source>
</reference>
<organism evidence="1 2">
    <name type="scientific">Thalassobacillus devorans</name>
    <dbReference type="NCBI Taxonomy" id="279813"/>
    <lineage>
        <taxon>Bacteria</taxon>
        <taxon>Bacillati</taxon>
        <taxon>Bacillota</taxon>
        <taxon>Bacilli</taxon>
        <taxon>Bacillales</taxon>
        <taxon>Bacillaceae</taxon>
        <taxon>Thalassobacillus</taxon>
    </lineage>
</organism>
<gene>
    <name evidence="1" type="ORF">GCM10007216_03930</name>
</gene>
<protein>
    <recommendedName>
        <fullName evidence="3">DNA phosphorothioation-dependent restriction protein DptG</fullName>
    </recommendedName>
</protein>
<comment type="caution">
    <text evidence="1">The sequence shown here is derived from an EMBL/GenBank/DDBJ whole genome shotgun (WGS) entry which is preliminary data.</text>
</comment>
<proteinExistence type="predicted"/>